<accession>A0A1J7J9P9</accession>
<dbReference type="InParanoid" id="A0A1J7J9P9"/>
<evidence type="ECO:0000313" key="3">
    <source>
        <dbReference type="EMBL" id="OIW30001.1"/>
    </source>
</evidence>
<dbReference type="AlphaFoldDB" id="A0A1J7J9P9"/>
<gene>
    <name evidence="3" type="ORF">CONLIGDRAFT_354601</name>
</gene>
<feature type="compositionally biased region" description="Polar residues" evidence="2">
    <location>
        <begin position="217"/>
        <end position="227"/>
    </location>
</feature>
<dbReference type="EMBL" id="KV875097">
    <property type="protein sequence ID" value="OIW30001.1"/>
    <property type="molecule type" value="Genomic_DNA"/>
</dbReference>
<feature type="region of interest" description="Disordered" evidence="2">
    <location>
        <begin position="448"/>
        <end position="515"/>
    </location>
</feature>
<organism evidence="3 4">
    <name type="scientific">Coniochaeta ligniaria NRRL 30616</name>
    <dbReference type="NCBI Taxonomy" id="1408157"/>
    <lineage>
        <taxon>Eukaryota</taxon>
        <taxon>Fungi</taxon>
        <taxon>Dikarya</taxon>
        <taxon>Ascomycota</taxon>
        <taxon>Pezizomycotina</taxon>
        <taxon>Sordariomycetes</taxon>
        <taxon>Sordariomycetidae</taxon>
        <taxon>Coniochaetales</taxon>
        <taxon>Coniochaetaceae</taxon>
        <taxon>Coniochaeta</taxon>
    </lineage>
</organism>
<keyword evidence="1" id="KW-0175">Coiled coil</keyword>
<feature type="coiled-coil region" evidence="1">
    <location>
        <begin position="68"/>
        <end position="131"/>
    </location>
</feature>
<reference evidence="3 4" key="1">
    <citation type="submission" date="2016-10" db="EMBL/GenBank/DDBJ databases">
        <title>Draft genome sequence of Coniochaeta ligniaria NRRL30616, a lignocellulolytic fungus for bioabatement of inhibitors in plant biomass hydrolysates.</title>
        <authorList>
            <consortium name="DOE Joint Genome Institute"/>
            <person name="Jimenez D.J."/>
            <person name="Hector R.E."/>
            <person name="Riley R."/>
            <person name="Sun H."/>
            <person name="Grigoriev I.V."/>
            <person name="Van Elsas J.D."/>
            <person name="Nichols N.N."/>
        </authorList>
    </citation>
    <scope>NUCLEOTIDE SEQUENCE [LARGE SCALE GENOMIC DNA]</scope>
    <source>
        <strain evidence="3 4">NRRL 30616</strain>
    </source>
</reference>
<dbReference type="OrthoDB" id="4187949at2759"/>
<evidence type="ECO:0000256" key="1">
    <source>
        <dbReference type="SAM" id="Coils"/>
    </source>
</evidence>
<proteinExistence type="predicted"/>
<name>A0A1J7J9P9_9PEZI</name>
<feature type="compositionally biased region" description="Polar residues" evidence="2">
    <location>
        <begin position="256"/>
        <end position="274"/>
    </location>
</feature>
<feature type="compositionally biased region" description="Basic and acidic residues" evidence="2">
    <location>
        <begin position="201"/>
        <end position="214"/>
    </location>
</feature>
<dbReference type="Proteomes" id="UP000182658">
    <property type="component" value="Unassembled WGS sequence"/>
</dbReference>
<dbReference type="STRING" id="1408157.A0A1J7J9P9"/>
<protein>
    <submittedName>
        <fullName evidence="3">Uncharacterized protein</fullName>
    </submittedName>
</protein>
<keyword evidence="4" id="KW-1185">Reference proteome</keyword>
<sequence>MSAKSSPSPRQGPVAQVDESSLPQGHCRYILLLPEIKGQRCACVNFILNRGLPGATCDCGHLACFHNKDAEPSEMDLLKQKIKDLEERYSGQDTIARERDDDASQAILARVSGLEEEIERSREEFSQEIKRAFSNSTLAWNSFQHVQRKVEGQEMQMAQVMNHLAGVDATLQRLDDRQLELQDADTYLEERIEYIQETLDENDKPHTRGRDPRPRGRSTSRAQTPNGPTHPLGPLVRPLGDALRPSPSPANPGHSGASTLGQLAPTSQPTRTGSVSAASGIWTVHISLLPHATIPMPFERNTNAYQRCLSRGLHQVVPIRGPSAEAFCAAVNKAFGSLLRGRPWMPLQAELCNAEQLQGLPMLRQLEPHLVNDQYDSEFLRKNCAVCDANGMMESLYITMREPHALSWHAVRRAPVFTEGLEESWEFDPLLDNDPYDDDDIAVDDDNRPAAGDILPTFPSLKRTASEMQRSSSFGSATAATPAGEGSLPRAKRTCPLPAKASSIVDLRRPGVGTA</sequence>
<feature type="compositionally biased region" description="Polar residues" evidence="2">
    <location>
        <begin position="466"/>
        <end position="479"/>
    </location>
</feature>
<evidence type="ECO:0000256" key="2">
    <source>
        <dbReference type="SAM" id="MobiDB-lite"/>
    </source>
</evidence>
<feature type="region of interest" description="Disordered" evidence="2">
    <location>
        <begin position="196"/>
        <end position="274"/>
    </location>
</feature>
<evidence type="ECO:0000313" key="4">
    <source>
        <dbReference type="Proteomes" id="UP000182658"/>
    </source>
</evidence>